<dbReference type="EMBL" id="SJPT01000007">
    <property type="protein sequence ID" value="TWU21088.1"/>
    <property type="molecule type" value="Genomic_DNA"/>
</dbReference>
<dbReference type="InterPro" id="IPR009057">
    <property type="entry name" value="Homeodomain-like_sf"/>
</dbReference>
<dbReference type="InterPro" id="IPR046335">
    <property type="entry name" value="LacI/GalR-like_sensor"/>
</dbReference>
<keyword evidence="1" id="KW-0805">Transcription regulation</keyword>
<dbReference type="AlphaFoldDB" id="A0A5C6CA64"/>
<dbReference type="Gene3D" id="3.40.50.2300">
    <property type="match status" value="2"/>
</dbReference>
<reference evidence="5 6" key="1">
    <citation type="submission" date="2019-02" db="EMBL/GenBank/DDBJ databases">
        <title>Deep-cultivation of Planctomycetes and their phenomic and genomic characterization uncovers novel biology.</title>
        <authorList>
            <person name="Wiegand S."/>
            <person name="Jogler M."/>
            <person name="Boedeker C."/>
            <person name="Pinto D."/>
            <person name="Vollmers J."/>
            <person name="Rivas-Marin E."/>
            <person name="Kohn T."/>
            <person name="Peeters S.H."/>
            <person name="Heuer A."/>
            <person name="Rast P."/>
            <person name="Oberbeckmann S."/>
            <person name="Bunk B."/>
            <person name="Jeske O."/>
            <person name="Meyerdierks A."/>
            <person name="Storesund J.E."/>
            <person name="Kallscheuer N."/>
            <person name="Luecker S."/>
            <person name="Lage O.M."/>
            <person name="Pohl T."/>
            <person name="Merkel B.J."/>
            <person name="Hornburger P."/>
            <person name="Mueller R.-W."/>
            <person name="Bruemmer F."/>
            <person name="Labrenz M."/>
            <person name="Spormann A.M."/>
            <person name="Op Den Camp H."/>
            <person name="Overmann J."/>
            <person name="Amann R."/>
            <person name="Jetten M.S.M."/>
            <person name="Mascher T."/>
            <person name="Medema M.H."/>
            <person name="Devos D.P."/>
            <person name="Kaster A.-K."/>
            <person name="Ovreas L."/>
            <person name="Rohde M."/>
            <person name="Galperin M.Y."/>
            <person name="Jogler C."/>
        </authorList>
    </citation>
    <scope>NUCLEOTIDE SEQUENCE [LARGE SCALE GENOMIC DNA]</scope>
    <source>
        <strain evidence="5 6">Pla52o</strain>
    </source>
</reference>
<gene>
    <name evidence="5" type="primary">xylR_4</name>
    <name evidence="5" type="ORF">Pla52o_41200</name>
</gene>
<evidence type="ECO:0000256" key="3">
    <source>
        <dbReference type="ARBA" id="ARBA00023163"/>
    </source>
</evidence>
<dbReference type="Proteomes" id="UP000316304">
    <property type="component" value="Unassembled WGS sequence"/>
</dbReference>
<dbReference type="InterPro" id="IPR018060">
    <property type="entry name" value="HTH_AraC"/>
</dbReference>
<dbReference type="GO" id="GO:0000976">
    <property type="term" value="F:transcription cis-regulatory region binding"/>
    <property type="evidence" value="ECO:0007669"/>
    <property type="project" value="TreeGrafter"/>
</dbReference>
<organism evidence="5 6">
    <name type="scientific">Novipirellula galeiformis</name>
    <dbReference type="NCBI Taxonomy" id="2528004"/>
    <lineage>
        <taxon>Bacteria</taxon>
        <taxon>Pseudomonadati</taxon>
        <taxon>Planctomycetota</taxon>
        <taxon>Planctomycetia</taxon>
        <taxon>Pirellulales</taxon>
        <taxon>Pirellulaceae</taxon>
        <taxon>Novipirellula</taxon>
    </lineage>
</organism>
<dbReference type="GO" id="GO:0003700">
    <property type="term" value="F:DNA-binding transcription factor activity"/>
    <property type="evidence" value="ECO:0007669"/>
    <property type="project" value="InterPro"/>
</dbReference>
<feature type="domain" description="HTH araC/xylS-type" evidence="4">
    <location>
        <begin position="280"/>
        <end position="378"/>
    </location>
</feature>
<accession>A0A5C6CA64</accession>
<dbReference type="SMART" id="SM00342">
    <property type="entry name" value="HTH_ARAC"/>
    <property type="match status" value="1"/>
</dbReference>
<keyword evidence="6" id="KW-1185">Reference proteome</keyword>
<dbReference type="PANTHER" id="PTHR30146">
    <property type="entry name" value="LACI-RELATED TRANSCRIPTIONAL REPRESSOR"/>
    <property type="match status" value="1"/>
</dbReference>
<evidence type="ECO:0000259" key="4">
    <source>
        <dbReference type="PROSITE" id="PS01124"/>
    </source>
</evidence>
<evidence type="ECO:0000256" key="2">
    <source>
        <dbReference type="ARBA" id="ARBA00023125"/>
    </source>
</evidence>
<protein>
    <submittedName>
        <fullName evidence="5">Xylose operon regulatory protein</fullName>
    </submittedName>
</protein>
<sequence>MNHQVAIVMSEVFLRRLIPSLTPFVHRQQDYRILSIHRPLEELERLLGELQPNGLITEWLPQTTEAILTLNRGIPTVIVDTDYGYPGVLSVDVDDWAVGREAAQTFLRSGYRSFACLGNGMPYSDQRIEGFQAALTNQAAFAIHTETGFERAQYGESFVRPSAAFERWLAQLPKPVAIFAVHDPLGRFLCGVCHQLGLQVPEEVAVIGANNDELVCGLTYPMLSSVAIPWGTLGATVGEAMQRFVSGEQLDCSKPRLIPPSGVVLRHSANHFAVDDPLLRRAMSFLSERLQDPINVGTMCDELNVARRTVERKFKEHYRCTPWEMLCQLRVTQAKRLLVETNHSVALISQLCGFNDPERMAVVFKRLIGEPPTHYRKFYAAAMSP</sequence>
<keyword evidence="2" id="KW-0238">DNA-binding</keyword>
<dbReference type="OrthoDB" id="9795616at2"/>
<dbReference type="PROSITE" id="PS01124">
    <property type="entry name" value="HTH_ARAC_FAMILY_2"/>
    <property type="match status" value="1"/>
</dbReference>
<evidence type="ECO:0000313" key="5">
    <source>
        <dbReference type="EMBL" id="TWU21088.1"/>
    </source>
</evidence>
<evidence type="ECO:0000256" key="1">
    <source>
        <dbReference type="ARBA" id="ARBA00023015"/>
    </source>
</evidence>
<dbReference type="SUPFAM" id="SSF46689">
    <property type="entry name" value="Homeodomain-like"/>
    <property type="match status" value="1"/>
</dbReference>
<dbReference type="Gene3D" id="1.10.10.60">
    <property type="entry name" value="Homeodomain-like"/>
    <property type="match status" value="1"/>
</dbReference>
<evidence type="ECO:0000313" key="6">
    <source>
        <dbReference type="Proteomes" id="UP000316304"/>
    </source>
</evidence>
<dbReference type="InterPro" id="IPR028082">
    <property type="entry name" value="Peripla_BP_I"/>
</dbReference>
<dbReference type="PANTHER" id="PTHR30146:SF24">
    <property type="entry name" value="XYLOSE OPERON REGULATORY PROTEIN"/>
    <property type="match status" value="1"/>
</dbReference>
<keyword evidence="3" id="KW-0804">Transcription</keyword>
<dbReference type="Pfam" id="PF12833">
    <property type="entry name" value="HTH_18"/>
    <property type="match status" value="1"/>
</dbReference>
<name>A0A5C6CA64_9BACT</name>
<dbReference type="Pfam" id="PF13377">
    <property type="entry name" value="Peripla_BP_3"/>
    <property type="match status" value="1"/>
</dbReference>
<dbReference type="RefSeq" id="WP_146596204.1">
    <property type="nucleotide sequence ID" value="NZ_SJPT01000007.1"/>
</dbReference>
<comment type="caution">
    <text evidence="5">The sequence shown here is derived from an EMBL/GenBank/DDBJ whole genome shotgun (WGS) entry which is preliminary data.</text>
</comment>
<proteinExistence type="predicted"/>
<dbReference type="SUPFAM" id="SSF53822">
    <property type="entry name" value="Periplasmic binding protein-like I"/>
    <property type="match status" value="1"/>
</dbReference>